<protein>
    <submittedName>
        <fullName evidence="1">Polynucleotide kinase 3-phosphatase-like protein</fullName>
    </submittedName>
</protein>
<dbReference type="GO" id="GO:0046404">
    <property type="term" value="F:ATP-dependent polydeoxyribonucleotide 5'-hydroxyl-kinase activity"/>
    <property type="evidence" value="ECO:0007669"/>
    <property type="project" value="TreeGrafter"/>
</dbReference>
<dbReference type="Pfam" id="PF13671">
    <property type="entry name" value="AAA_33"/>
    <property type="match status" value="1"/>
</dbReference>
<dbReference type="GO" id="GO:0046403">
    <property type="term" value="F:polynucleotide 3'-phosphatase activity"/>
    <property type="evidence" value="ECO:0007669"/>
    <property type="project" value="TreeGrafter"/>
</dbReference>
<dbReference type="EMBL" id="JAJA02000001">
    <property type="protein sequence ID" value="KWS03308.1"/>
    <property type="molecule type" value="Genomic_DNA"/>
</dbReference>
<dbReference type="GO" id="GO:0006281">
    <property type="term" value="P:DNA repair"/>
    <property type="evidence" value="ECO:0007669"/>
    <property type="project" value="TreeGrafter"/>
</dbReference>
<keyword evidence="2" id="KW-1185">Reference proteome</keyword>
<dbReference type="RefSeq" id="WP_036103227.1">
    <property type="nucleotide sequence ID" value="NZ_JAJA02000001.1"/>
</dbReference>
<dbReference type="Proteomes" id="UP000023435">
    <property type="component" value="Unassembled WGS sequence"/>
</dbReference>
<evidence type="ECO:0000313" key="2">
    <source>
        <dbReference type="Proteomes" id="UP000023435"/>
    </source>
</evidence>
<reference evidence="1 2" key="1">
    <citation type="journal article" date="2014" name="Genome Announc.">
        <title>Draft Genome Sequence of Lysobacter capsici AZ78, a Bacterium Antagonistic to Plant-Pathogenic Oomycetes.</title>
        <authorList>
            <person name="Puopolo G."/>
            <person name="Sonego P."/>
            <person name="Engelen K."/>
            <person name="Pertot I."/>
        </authorList>
    </citation>
    <scope>NUCLEOTIDE SEQUENCE [LARGE SCALE GENOMIC DNA]</scope>
    <source>
        <strain evidence="1 2">AZ78</strain>
    </source>
</reference>
<name>A0A120AFP0_9GAMM</name>
<proteinExistence type="predicted"/>
<dbReference type="PANTHER" id="PTHR12083:SF9">
    <property type="entry name" value="BIFUNCTIONAL POLYNUCLEOTIDE PHOSPHATASE_KINASE"/>
    <property type="match status" value="1"/>
</dbReference>
<sequence length="152" mass="17658">MEMVLFIGAQGAGKSRFYLDRFFATHLRVNLDMLKTRHRERLLLRTCFEMKQRFVVDNTNPTREERAAYISQAREHGFAVRGYYFDVPYDDLLSRNAQREGKARVPEVAIRATLKRLQPPAWAEGFEQLHTVQVRDGGCIVTDYESESEGAR</sequence>
<comment type="caution">
    <text evidence="1">The sequence shown here is derived from an EMBL/GenBank/DDBJ whole genome shotgun (WGS) entry which is preliminary data.</text>
</comment>
<dbReference type="GO" id="GO:0003690">
    <property type="term" value="F:double-stranded DNA binding"/>
    <property type="evidence" value="ECO:0007669"/>
    <property type="project" value="TreeGrafter"/>
</dbReference>
<dbReference type="Gene3D" id="3.40.50.300">
    <property type="entry name" value="P-loop containing nucleotide triphosphate hydrolases"/>
    <property type="match status" value="1"/>
</dbReference>
<evidence type="ECO:0000313" key="1">
    <source>
        <dbReference type="EMBL" id="KWS03308.1"/>
    </source>
</evidence>
<organism evidence="1 2">
    <name type="scientific">Lysobacter capsici AZ78</name>
    <dbReference type="NCBI Taxonomy" id="1444315"/>
    <lineage>
        <taxon>Bacteria</taxon>
        <taxon>Pseudomonadati</taxon>
        <taxon>Pseudomonadota</taxon>
        <taxon>Gammaproteobacteria</taxon>
        <taxon>Lysobacterales</taxon>
        <taxon>Lysobacteraceae</taxon>
        <taxon>Lysobacter</taxon>
    </lineage>
</organism>
<dbReference type="OrthoDB" id="8564590at2"/>
<dbReference type="InterPro" id="IPR027417">
    <property type="entry name" value="P-loop_NTPase"/>
</dbReference>
<dbReference type="AlphaFoldDB" id="A0A120AFP0"/>
<gene>
    <name evidence="1" type="ORF">AZ78_0854</name>
</gene>
<dbReference type="SUPFAM" id="SSF52540">
    <property type="entry name" value="P-loop containing nucleoside triphosphate hydrolases"/>
    <property type="match status" value="1"/>
</dbReference>
<dbReference type="PANTHER" id="PTHR12083">
    <property type="entry name" value="BIFUNCTIONAL POLYNUCLEOTIDE PHOSPHATASE/KINASE"/>
    <property type="match status" value="1"/>
</dbReference>
<accession>A0A120AFP0</accession>